<evidence type="ECO:0000313" key="2">
    <source>
        <dbReference type="EMBL" id="APW59215.1"/>
    </source>
</evidence>
<keyword evidence="3" id="KW-1185">Reference proteome</keyword>
<proteinExistence type="predicted"/>
<dbReference type="Proteomes" id="UP000186309">
    <property type="component" value="Chromosome"/>
</dbReference>
<accession>A0A1U7CJV4</accession>
<reference evidence="3" key="1">
    <citation type="submission" date="2016-12" db="EMBL/GenBank/DDBJ databases">
        <title>Comparative genomics of four Isosphaeraceae planctomycetes: a common pool of plasmids and glycoside hydrolase genes.</title>
        <authorList>
            <person name="Ivanova A."/>
        </authorList>
    </citation>
    <scope>NUCLEOTIDE SEQUENCE [LARGE SCALE GENOMIC DNA]</scope>
    <source>
        <strain evidence="3">PX4</strain>
    </source>
</reference>
<sequence length="231" mass="24389">MPFDQSTITEVRPPVWDGSTLQLEWTSTAPLGTVFQVYVGRVLAWYGTSRWAAITMPRSRVRIDVGAVGPGEAAQDFSTMLPAAPSDRVELDWLGGTYLDPSGRDDVQGFRVYGSPLPGAGVDYSSPLAEIQAYPSGVLTDGYGLGGFGQGSFGRASSSYRWTSPALSRGAWTFAVASFDAAGNESAPFIASAVIQSPPRPPGAGPDGSRLSCTYDPATRRATLSWTPSPA</sequence>
<organism evidence="2 3">
    <name type="scientific">Paludisphaera borealis</name>
    <dbReference type="NCBI Taxonomy" id="1387353"/>
    <lineage>
        <taxon>Bacteria</taxon>
        <taxon>Pseudomonadati</taxon>
        <taxon>Planctomycetota</taxon>
        <taxon>Planctomycetia</taxon>
        <taxon>Isosphaerales</taxon>
        <taxon>Isosphaeraceae</taxon>
        <taxon>Paludisphaera</taxon>
    </lineage>
</organism>
<feature type="region of interest" description="Disordered" evidence="1">
    <location>
        <begin position="195"/>
        <end position="214"/>
    </location>
</feature>
<gene>
    <name evidence="2" type="ORF">BSF38_00630</name>
</gene>
<evidence type="ECO:0000256" key="1">
    <source>
        <dbReference type="SAM" id="MobiDB-lite"/>
    </source>
</evidence>
<dbReference type="KEGG" id="pbor:BSF38_00630"/>
<evidence type="ECO:0000313" key="3">
    <source>
        <dbReference type="Proteomes" id="UP000186309"/>
    </source>
</evidence>
<dbReference type="STRING" id="1387353.BSF38_00630"/>
<dbReference type="RefSeq" id="WP_076343423.1">
    <property type="nucleotide sequence ID" value="NZ_CP019082.1"/>
</dbReference>
<dbReference type="EMBL" id="CP019082">
    <property type="protein sequence ID" value="APW59215.1"/>
    <property type="molecule type" value="Genomic_DNA"/>
</dbReference>
<protein>
    <submittedName>
        <fullName evidence="2">Uncharacterized protein</fullName>
    </submittedName>
</protein>
<name>A0A1U7CJV4_9BACT</name>
<dbReference type="OrthoDB" id="264491at2"/>
<dbReference type="AlphaFoldDB" id="A0A1U7CJV4"/>